<dbReference type="InterPro" id="IPR040492">
    <property type="entry name" value="GlfT2_N"/>
</dbReference>
<protein>
    <submittedName>
        <fullName evidence="7">Glycosyltransferase</fullName>
        <ecNumber evidence="7">2.4.-.-</ecNumber>
    </submittedName>
</protein>
<dbReference type="PANTHER" id="PTHR43179">
    <property type="entry name" value="RHAMNOSYLTRANSFERASE WBBL"/>
    <property type="match status" value="1"/>
</dbReference>
<dbReference type="AlphaFoldDB" id="A0AB39U609"/>
<dbReference type="EMBL" id="CP129674">
    <property type="protein sequence ID" value="XDS44363.1"/>
    <property type="molecule type" value="Genomic_DNA"/>
</dbReference>
<evidence type="ECO:0000256" key="4">
    <source>
        <dbReference type="ARBA" id="ARBA00022679"/>
    </source>
</evidence>
<reference evidence="7" key="1">
    <citation type="submission" date="2023-07" db="EMBL/GenBank/DDBJ databases">
        <title>Bifidobacterium aquikefiriaerophilum sp. nov. and Bifidobacterium eccum sp. nov., isolated from water kefir.</title>
        <authorList>
            <person name="Breselge S."/>
            <person name="Bellassi P."/>
            <person name="Barcenilla C."/>
            <person name="Alvarez-Ordonez A."/>
            <person name="Morelli L."/>
            <person name="Cotter P.D."/>
        </authorList>
    </citation>
    <scope>NUCLEOTIDE SEQUENCE</scope>
    <source>
        <strain evidence="7">WK041_4_12</strain>
    </source>
</reference>
<dbReference type="Pfam" id="PF13641">
    <property type="entry name" value="Glyco_tranf_2_3"/>
    <property type="match status" value="1"/>
</dbReference>
<comment type="similarity">
    <text evidence="2">Belongs to the glycosyltransferase 2 family.</text>
</comment>
<evidence type="ECO:0000256" key="1">
    <source>
        <dbReference type="ARBA" id="ARBA00004776"/>
    </source>
</evidence>
<dbReference type="KEGG" id="baqk:QN215_08890"/>
<dbReference type="GO" id="GO:0016757">
    <property type="term" value="F:glycosyltransferase activity"/>
    <property type="evidence" value="ECO:0007669"/>
    <property type="project" value="UniProtKB-KW"/>
</dbReference>
<evidence type="ECO:0000256" key="3">
    <source>
        <dbReference type="ARBA" id="ARBA00022676"/>
    </source>
</evidence>
<dbReference type="Gene3D" id="3.90.550.60">
    <property type="match status" value="1"/>
</dbReference>
<comment type="pathway">
    <text evidence="1">Cell wall biogenesis; cell wall polysaccharide biosynthesis.</text>
</comment>
<dbReference type="InterPro" id="IPR045699">
    <property type="entry name" value="GlfT2_C"/>
</dbReference>
<dbReference type="PANTHER" id="PTHR43179:SF12">
    <property type="entry name" value="GALACTOFURANOSYLTRANSFERASE GLFT2"/>
    <property type="match status" value="1"/>
</dbReference>
<evidence type="ECO:0000313" key="7">
    <source>
        <dbReference type="EMBL" id="XDS44363.1"/>
    </source>
</evidence>
<feature type="domain" description="Galactofuranosyltransferase GlfT2 N-terminal" evidence="5">
    <location>
        <begin position="59"/>
        <end position="173"/>
    </location>
</feature>
<name>A0AB39U609_9BIFI</name>
<evidence type="ECO:0000259" key="6">
    <source>
        <dbReference type="Pfam" id="PF19320"/>
    </source>
</evidence>
<dbReference type="EC" id="2.4.-.-" evidence="7"/>
<gene>
    <name evidence="7" type="ORF">QN215_08890</name>
</gene>
<keyword evidence="4 7" id="KW-0808">Transferase</keyword>
<feature type="domain" description="Galactofuranosyltransferase-2 C-terminal" evidence="6">
    <location>
        <begin position="449"/>
        <end position="523"/>
    </location>
</feature>
<dbReference type="SUPFAM" id="SSF53448">
    <property type="entry name" value="Nucleotide-diphospho-sugar transferases"/>
    <property type="match status" value="1"/>
</dbReference>
<dbReference type="Pfam" id="PF19320">
    <property type="entry name" value="GlfT2_domain3"/>
    <property type="match status" value="1"/>
</dbReference>
<dbReference type="RefSeq" id="WP_369343951.1">
    <property type="nucleotide sequence ID" value="NZ_CP129674.1"/>
</dbReference>
<sequence length="672" mass="75959">MHATFGKVEQVSSVPVKQRLWNVVFPPEDMGVNAHFAQEAAALYGAGYASDGDRLSASQLRQCFVDRTSIRIPAGSRFSSEGYFNGFPAAYWSAWTQVHSVTLTMHVSGEVRVRIWHSNSRARVTRVYSDEHNSGSLAVPVDISSLGAGGWLWFEVEAVQHAVVMSDAAWLSDSRPLQPASSVSLAITTMNKPEWCMRQFRLIARYADLSIIDRIVVVDQGTQHVEDCPGFAELEGSLSGKLHIIHQANIGGSGGFSRGMYEVLQQHTSGYALLLDDDTVIEPESISRAVAFARQCSEPTIVGGNMLFLTEPTRLCSLAETYNAKGVFWQAADGTPEFPDLAEKPFIKQQWLHRRADADYNAWWLCMIPSRVIETIGLAYPFFIKNDDVEYGVRAQEAGFRTVTVPGICLWHQSWFDKNDILDWQAYFHIRNKIIMGLLHSPYPCGGNLFRQMLKASLSATVKMRYSAVQLHIMAVEDILQGPEHVGKILSTRIADIRAMLSHEPDAQTKPIDQLPKLVRERNTRQTRALRTHALLNLFHQLTPPRLNNRRIVDGYIEPTKIYGPINDRVHVGRLQVTSIPPERYTSLPVLTDRRSDHWKAMSAMDSALTVDVEHQRGTLLLRHPLIAAAKLSRVIAAYFRLACQWNTYRRRYRAAFAEMTSPDWWQRKFHM</sequence>
<organism evidence="7">
    <name type="scientific">Bifidobacterium aquikefiricola</name>
    <dbReference type="NCBI Taxonomy" id="3059038"/>
    <lineage>
        <taxon>Bacteria</taxon>
        <taxon>Bacillati</taxon>
        <taxon>Actinomycetota</taxon>
        <taxon>Actinomycetes</taxon>
        <taxon>Bifidobacteriales</taxon>
        <taxon>Bifidobacteriaceae</taxon>
        <taxon>Bifidobacterium</taxon>
    </lineage>
</organism>
<evidence type="ECO:0000256" key="2">
    <source>
        <dbReference type="ARBA" id="ARBA00006739"/>
    </source>
</evidence>
<dbReference type="InterPro" id="IPR029044">
    <property type="entry name" value="Nucleotide-diphossugar_trans"/>
</dbReference>
<proteinExistence type="inferred from homology"/>
<accession>A0AB39U609</accession>
<keyword evidence="3 7" id="KW-0328">Glycosyltransferase</keyword>
<dbReference type="Pfam" id="PF17994">
    <property type="entry name" value="Glft2_N"/>
    <property type="match status" value="1"/>
</dbReference>
<evidence type="ECO:0000259" key="5">
    <source>
        <dbReference type="Pfam" id="PF17994"/>
    </source>
</evidence>